<dbReference type="KEGG" id="acry:AC20117_14595"/>
<dbReference type="Proteomes" id="UP000181917">
    <property type="component" value="Unassembled WGS sequence"/>
</dbReference>
<keyword evidence="2" id="KW-1185">Reference proteome</keyword>
<reference evidence="1 2" key="1">
    <citation type="submission" date="2016-10" db="EMBL/GenBank/DDBJ databases">
        <authorList>
            <person name="de Groot N.N."/>
        </authorList>
    </citation>
    <scope>NUCLEOTIDE SEQUENCE [LARGE SCALE GENOMIC DNA]</scope>
    <source>
        <strain evidence="1 2">DSM 20117</strain>
    </source>
</reference>
<organism evidence="1 2">
    <name type="scientific">Crystallibacter crystallopoietes</name>
    <dbReference type="NCBI Taxonomy" id="37928"/>
    <lineage>
        <taxon>Bacteria</taxon>
        <taxon>Bacillati</taxon>
        <taxon>Actinomycetota</taxon>
        <taxon>Actinomycetes</taxon>
        <taxon>Micrococcales</taxon>
        <taxon>Micrococcaceae</taxon>
        <taxon>Crystallibacter</taxon>
    </lineage>
</organism>
<protein>
    <submittedName>
        <fullName evidence="1">Uncharacterized protein</fullName>
    </submittedName>
</protein>
<accession>A0A1H0ZSJ4</accession>
<name>A0A1H0ZSJ4_9MICC</name>
<proteinExistence type="predicted"/>
<dbReference type="EMBL" id="FNKH01000002">
    <property type="protein sequence ID" value="SDQ30383.1"/>
    <property type="molecule type" value="Genomic_DNA"/>
</dbReference>
<evidence type="ECO:0000313" key="2">
    <source>
        <dbReference type="Proteomes" id="UP000181917"/>
    </source>
</evidence>
<dbReference type="AlphaFoldDB" id="A0A1H0ZSJ4"/>
<sequence length="97" mass="10285">MTAVEAFSSEGLRWRGCTGNSAPAAEASSVCQEDEALARTIAEHVHCGEPMQLVNAADLPITAPLMILTADTVLPEPEATTVRTYRCSCGFTLDSDL</sequence>
<dbReference type="STRING" id="37928.SAMN04489742_0539"/>
<gene>
    <name evidence="1" type="ORF">SAMN04489742_0539</name>
</gene>
<dbReference type="OrthoDB" id="4945332at2"/>
<evidence type="ECO:0000313" key="1">
    <source>
        <dbReference type="EMBL" id="SDQ30383.1"/>
    </source>
</evidence>
<dbReference type="RefSeq" id="WP_074699124.1">
    <property type="nucleotide sequence ID" value="NZ_CP018863.1"/>
</dbReference>